<dbReference type="Gene3D" id="1.20.1720.10">
    <property type="entry name" value="Multidrug resistance protein D"/>
    <property type="match status" value="1"/>
</dbReference>
<sequence length="471" mass="52002">MEYIHKAQLNIIWKGFNMKQSLDLTISERKLVFAMTLSSILPLLDSSIVNVILPAISNDINASYAYIQWAVTIYMLACAAGILLSLYVHKNFGLKKAWIGSIFVFLAGSIMVGFSYNLVSLILFRCLQGFGAGILIPITQSIIATHFAKQRLKPVMALIAIPSVFAPALGPIFGAILSEQLNWRIAFFINIPLALLAFFFGRTTIPETKTSKYNMNIYVFMTFLIALILFFISIKNITTEHFFGTSNIIMLVFAIGLMMVSLITNNKSDNKLIDLSAFNCYQYSLAIIMGFLTSLIFFGFMIFFPLIQAINENISITYIGMLLALQGVGAWLARKFIYKSLREINSFLIIGIGLIISAISILIIQVGGNASEIIGFTVRGSGLGVATIAVLSSPFEFCEKNQIKDTSAITRVIQQIGGAFGSVLSGILINLTLDQIISVNCAYQIMFFLSLVFGIIAVIAYIFSYRVNTKS</sequence>
<feature type="transmembrane region" description="Helical" evidence="6">
    <location>
        <begin position="155"/>
        <end position="177"/>
    </location>
</feature>
<dbReference type="SUPFAM" id="SSF103473">
    <property type="entry name" value="MFS general substrate transporter"/>
    <property type="match status" value="1"/>
</dbReference>
<feature type="transmembrane region" description="Helical" evidence="6">
    <location>
        <begin position="97"/>
        <end position="116"/>
    </location>
</feature>
<feature type="transmembrane region" description="Helical" evidence="6">
    <location>
        <begin position="345"/>
        <end position="367"/>
    </location>
</feature>
<feature type="transmembrane region" description="Helical" evidence="6">
    <location>
        <begin position="373"/>
        <end position="391"/>
    </location>
</feature>
<feature type="domain" description="Major facilitator superfamily (MFS) profile" evidence="7">
    <location>
        <begin position="31"/>
        <end position="471"/>
    </location>
</feature>
<evidence type="ECO:0000259" key="7">
    <source>
        <dbReference type="PROSITE" id="PS50850"/>
    </source>
</evidence>
<protein>
    <submittedName>
        <fullName evidence="8">Drug:proton antiporter</fullName>
    </submittedName>
</protein>
<feature type="transmembrane region" description="Helical" evidence="6">
    <location>
        <begin position="213"/>
        <end position="234"/>
    </location>
</feature>
<dbReference type="Proteomes" id="UP000247673">
    <property type="component" value="Unassembled WGS sequence"/>
</dbReference>
<feature type="transmembrane region" description="Helical" evidence="6">
    <location>
        <begin position="246"/>
        <end position="264"/>
    </location>
</feature>
<reference evidence="8 9" key="1">
    <citation type="submission" date="2018-05" db="EMBL/GenBank/DDBJ databases">
        <title>Reference genomes for bee gut microbiota database.</title>
        <authorList>
            <person name="Ellegaard K.M."/>
        </authorList>
    </citation>
    <scope>NUCLEOTIDE SEQUENCE [LARGE SCALE GENOMIC DNA]</scope>
    <source>
        <strain evidence="8 9">ESL0172</strain>
    </source>
</reference>
<dbReference type="GO" id="GO:0016020">
    <property type="term" value="C:membrane"/>
    <property type="evidence" value="ECO:0007669"/>
    <property type="project" value="UniProtKB-SubCell"/>
</dbReference>
<dbReference type="AlphaFoldDB" id="A0A2V4DNA2"/>
<dbReference type="InterPro" id="IPR011701">
    <property type="entry name" value="MFS"/>
</dbReference>
<evidence type="ECO:0000256" key="1">
    <source>
        <dbReference type="ARBA" id="ARBA00004141"/>
    </source>
</evidence>
<keyword evidence="9" id="KW-1185">Reference proteome</keyword>
<feature type="transmembrane region" description="Helical" evidence="6">
    <location>
        <begin position="313"/>
        <end position="333"/>
    </location>
</feature>
<evidence type="ECO:0000256" key="5">
    <source>
        <dbReference type="ARBA" id="ARBA00023136"/>
    </source>
</evidence>
<dbReference type="EMBL" id="QGLO01000004">
    <property type="protein sequence ID" value="PXY91318.1"/>
    <property type="molecule type" value="Genomic_DNA"/>
</dbReference>
<feature type="transmembrane region" description="Helical" evidence="6">
    <location>
        <begin position="122"/>
        <end position="143"/>
    </location>
</feature>
<dbReference type="PROSITE" id="PS50850">
    <property type="entry name" value="MFS"/>
    <property type="match status" value="1"/>
</dbReference>
<comment type="subcellular location">
    <subcellularLocation>
        <location evidence="1">Membrane</location>
        <topology evidence="1">Multi-pass membrane protein</topology>
    </subcellularLocation>
</comment>
<evidence type="ECO:0000256" key="4">
    <source>
        <dbReference type="ARBA" id="ARBA00022989"/>
    </source>
</evidence>
<evidence type="ECO:0000256" key="6">
    <source>
        <dbReference type="SAM" id="Phobius"/>
    </source>
</evidence>
<evidence type="ECO:0000256" key="2">
    <source>
        <dbReference type="ARBA" id="ARBA00022448"/>
    </source>
</evidence>
<feature type="transmembrane region" description="Helical" evidence="6">
    <location>
        <begin position="445"/>
        <end position="463"/>
    </location>
</feature>
<keyword evidence="5 6" id="KW-0472">Membrane</keyword>
<dbReference type="InterPro" id="IPR020846">
    <property type="entry name" value="MFS_dom"/>
</dbReference>
<evidence type="ECO:0000256" key="3">
    <source>
        <dbReference type="ARBA" id="ARBA00022692"/>
    </source>
</evidence>
<comment type="caution">
    <text evidence="8">The sequence shown here is derived from an EMBL/GenBank/DDBJ whole genome shotgun (WGS) entry which is preliminary data.</text>
</comment>
<dbReference type="Gene3D" id="1.20.1250.20">
    <property type="entry name" value="MFS general substrate transporter like domains"/>
    <property type="match status" value="1"/>
</dbReference>
<feature type="transmembrane region" description="Helical" evidence="6">
    <location>
        <begin position="183"/>
        <end position="201"/>
    </location>
</feature>
<keyword evidence="3 6" id="KW-0812">Transmembrane</keyword>
<proteinExistence type="predicted"/>
<dbReference type="PANTHER" id="PTHR42718:SF9">
    <property type="entry name" value="MAJOR FACILITATOR SUPERFAMILY MULTIDRUG TRANSPORTER MFSC"/>
    <property type="match status" value="1"/>
</dbReference>
<dbReference type="GO" id="GO:0022857">
    <property type="term" value="F:transmembrane transporter activity"/>
    <property type="evidence" value="ECO:0007669"/>
    <property type="project" value="InterPro"/>
</dbReference>
<feature type="transmembrane region" description="Helical" evidence="6">
    <location>
        <begin position="412"/>
        <end position="433"/>
    </location>
</feature>
<feature type="transmembrane region" description="Helical" evidence="6">
    <location>
        <begin position="65"/>
        <end position="88"/>
    </location>
</feature>
<feature type="transmembrane region" description="Helical" evidence="6">
    <location>
        <begin position="31"/>
        <end position="53"/>
    </location>
</feature>
<feature type="transmembrane region" description="Helical" evidence="6">
    <location>
        <begin position="285"/>
        <end position="307"/>
    </location>
</feature>
<organism evidence="8 9">
    <name type="scientific">Gilliamella apis</name>
    <dbReference type="NCBI Taxonomy" id="1970738"/>
    <lineage>
        <taxon>Bacteria</taxon>
        <taxon>Pseudomonadati</taxon>
        <taxon>Pseudomonadota</taxon>
        <taxon>Gammaproteobacteria</taxon>
        <taxon>Orbales</taxon>
        <taxon>Orbaceae</taxon>
        <taxon>Gilliamella</taxon>
    </lineage>
</organism>
<keyword evidence="4 6" id="KW-1133">Transmembrane helix</keyword>
<evidence type="ECO:0000313" key="9">
    <source>
        <dbReference type="Proteomes" id="UP000247673"/>
    </source>
</evidence>
<accession>A0A2V4DNA2</accession>
<dbReference type="Pfam" id="PF07690">
    <property type="entry name" value="MFS_1"/>
    <property type="match status" value="1"/>
</dbReference>
<dbReference type="PANTHER" id="PTHR42718">
    <property type="entry name" value="MAJOR FACILITATOR SUPERFAMILY MULTIDRUG TRANSPORTER MFSC"/>
    <property type="match status" value="1"/>
</dbReference>
<keyword evidence="2" id="KW-0813">Transport</keyword>
<name>A0A2V4DNA2_9GAMM</name>
<evidence type="ECO:0000313" key="8">
    <source>
        <dbReference type="EMBL" id="PXY91318.1"/>
    </source>
</evidence>
<gene>
    <name evidence="8" type="ORF">DKK78_02995</name>
</gene>
<dbReference type="OrthoDB" id="9812221at2"/>
<dbReference type="InterPro" id="IPR036259">
    <property type="entry name" value="MFS_trans_sf"/>
</dbReference>